<name>A0A8K0G7R2_IGNLU</name>
<dbReference type="Proteomes" id="UP000801492">
    <property type="component" value="Unassembled WGS sequence"/>
</dbReference>
<dbReference type="SUPFAM" id="SSF52980">
    <property type="entry name" value="Restriction endonuclease-like"/>
    <property type="match status" value="1"/>
</dbReference>
<reference evidence="1" key="1">
    <citation type="submission" date="2019-08" db="EMBL/GenBank/DDBJ databases">
        <title>The genome of the North American firefly Photinus pyralis.</title>
        <authorList>
            <consortium name="Photinus pyralis genome working group"/>
            <person name="Fallon T.R."/>
            <person name="Sander Lower S.E."/>
            <person name="Weng J.-K."/>
        </authorList>
    </citation>
    <scope>NUCLEOTIDE SEQUENCE</scope>
    <source>
        <strain evidence="1">TRF0915ILg1</strain>
        <tissue evidence="1">Whole body</tissue>
    </source>
</reference>
<accession>A0A8K0G7R2</accession>
<dbReference type="PANTHER" id="PTHR46609">
    <property type="entry name" value="EXONUCLEASE, PHAGE-TYPE/RECB, C-TERMINAL DOMAIN-CONTAINING PROTEIN"/>
    <property type="match status" value="1"/>
</dbReference>
<dbReference type="Gene3D" id="3.90.320.10">
    <property type="match status" value="1"/>
</dbReference>
<dbReference type="EMBL" id="VTPC01024638">
    <property type="protein sequence ID" value="KAF2891717.1"/>
    <property type="molecule type" value="Genomic_DNA"/>
</dbReference>
<dbReference type="OrthoDB" id="6777749at2759"/>
<evidence type="ECO:0000313" key="2">
    <source>
        <dbReference type="Proteomes" id="UP000801492"/>
    </source>
</evidence>
<comment type="caution">
    <text evidence="1">The sequence shown here is derived from an EMBL/GenBank/DDBJ whole genome shotgun (WGS) entry which is preliminary data.</text>
</comment>
<dbReference type="InterPro" id="IPR051703">
    <property type="entry name" value="NF-kappa-B_Signaling_Reg"/>
</dbReference>
<proteinExistence type="predicted"/>
<dbReference type="InterPro" id="IPR011604">
    <property type="entry name" value="PDDEXK-like_dom_sf"/>
</dbReference>
<gene>
    <name evidence="1" type="ORF">ILUMI_14456</name>
</gene>
<dbReference type="InterPro" id="IPR011335">
    <property type="entry name" value="Restrct_endonuc-II-like"/>
</dbReference>
<evidence type="ECO:0000313" key="1">
    <source>
        <dbReference type="EMBL" id="KAF2891717.1"/>
    </source>
</evidence>
<keyword evidence="2" id="KW-1185">Reference proteome</keyword>
<dbReference type="PANTHER" id="PTHR46609:SF8">
    <property type="entry name" value="YQAJ VIRAL RECOMBINASE DOMAIN-CONTAINING PROTEIN"/>
    <property type="match status" value="1"/>
</dbReference>
<dbReference type="AlphaFoldDB" id="A0A8K0G7R2"/>
<sequence length="195" mass="23118">MWNTINTCYYNRRKKTVSWGCFFKHFVTNQKNQRRKRIEKRNQRQELRKKGKLTLTSENHNIYYGLNTATGNNSYQSDLCPELTKMRTEFLNHLAEANREKIEKATQLQKESPRWFVERKKQLTASRFGKIYKLQNKTPSGATIAEMINPSFRVNIYTEYGNSREPTAIEEVERKLRIEIKKSGLVVIGENFPFQ</sequence>
<organism evidence="1 2">
    <name type="scientific">Ignelater luminosus</name>
    <name type="common">Cucubano</name>
    <name type="synonym">Pyrophorus luminosus</name>
    <dbReference type="NCBI Taxonomy" id="2038154"/>
    <lineage>
        <taxon>Eukaryota</taxon>
        <taxon>Metazoa</taxon>
        <taxon>Ecdysozoa</taxon>
        <taxon>Arthropoda</taxon>
        <taxon>Hexapoda</taxon>
        <taxon>Insecta</taxon>
        <taxon>Pterygota</taxon>
        <taxon>Neoptera</taxon>
        <taxon>Endopterygota</taxon>
        <taxon>Coleoptera</taxon>
        <taxon>Polyphaga</taxon>
        <taxon>Elateriformia</taxon>
        <taxon>Elateroidea</taxon>
        <taxon>Elateridae</taxon>
        <taxon>Agrypninae</taxon>
        <taxon>Pyrophorini</taxon>
        <taxon>Ignelater</taxon>
    </lineage>
</organism>
<evidence type="ECO:0008006" key="3">
    <source>
        <dbReference type="Google" id="ProtNLM"/>
    </source>
</evidence>
<protein>
    <recommendedName>
        <fullName evidence="3">YqaJ viral recombinase domain-containing protein</fullName>
    </recommendedName>
</protein>
<dbReference type="GO" id="GO:0006281">
    <property type="term" value="P:DNA repair"/>
    <property type="evidence" value="ECO:0007669"/>
    <property type="project" value="UniProtKB-ARBA"/>
</dbReference>